<evidence type="ECO:0000313" key="4">
    <source>
        <dbReference type="Proteomes" id="UP000314983"/>
    </source>
</evidence>
<dbReference type="PANTHER" id="PTHR21063">
    <property type="entry name" value="LFA-3"/>
    <property type="match status" value="1"/>
</dbReference>
<sequence>MCTLLCTFTSDFLYVRATADLETVEVTEGETITLNFHITGVKSDDVISCTFINRDSIIAQLVNRKPSTHYDEIFRNRLQLDTQTGALTIHNITESFFGNVLLSTVVSFSAMLPVPNITRASHSETKSSVSLTCPVLCSVDSVNKVTLSWYKGNHVLSTISDSNTSSCFLPLEVEYHDNNTYSCVAANLVSNQTAHNQHLSACVRHFMFLLLFLLLVLFCLLLLPHFLYLLLFQCLFLVMLLFLLLCLI</sequence>
<feature type="transmembrane region" description="Helical" evidence="1">
    <location>
        <begin position="229"/>
        <end position="247"/>
    </location>
</feature>
<keyword evidence="1" id="KW-0472">Membrane</keyword>
<dbReference type="Gene3D" id="2.60.40.10">
    <property type="entry name" value="Immunoglobulins"/>
    <property type="match status" value="2"/>
</dbReference>
<protein>
    <recommendedName>
        <fullName evidence="2">Ig-like domain-containing protein</fullName>
    </recommendedName>
</protein>
<organism evidence="3 4">
    <name type="scientific">Electrophorus electricus</name>
    <name type="common">Electric eel</name>
    <name type="synonym">Gymnotus electricus</name>
    <dbReference type="NCBI Taxonomy" id="8005"/>
    <lineage>
        <taxon>Eukaryota</taxon>
        <taxon>Metazoa</taxon>
        <taxon>Chordata</taxon>
        <taxon>Craniata</taxon>
        <taxon>Vertebrata</taxon>
        <taxon>Euteleostomi</taxon>
        <taxon>Actinopterygii</taxon>
        <taxon>Neopterygii</taxon>
        <taxon>Teleostei</taxon>
        <taxon>Ostariophysi</taxon>
        <taxon>Gymnotiformes</taxon>
        <taxon>Gymnotoidei</taxon>
        <taxon>Gymnotidae</taxon>
        <taxon>Electrophorus</taxon>
    </lineage>
</organism>
<dbReference type="SUPFAM" id="SSF48726">
    <property type="entry name" value="Immunoglobulin"/>
    <property type="match status" value="1"/>
</dbReference>
<evidence type="ECO:0000256" key="1">
    <source>
        <dbReference type="SAM" id="Phobius"/>
    </source>
</evidence>
<dbReference type="AlphaFoldDB" id="A0A4W4EK67"/>
<dbReference type="InterPro" id="IPR013783">
    <property type="entry name" value="Ig-like_fold"/>
</dbReference>
<dbReference type="Ensembl" id="ENSEEET00000011937.2">
    <property type="protein sequence ID" value="ENSEEEP00000011799.2"/>
    <property type="gene ID" value="ENSEEEG00000005939.2"/>
</dbReference>
<keyword evidence="4" id="KW-1185">Reference proteome</keyword>
<reference evidence="3" key="3">
    <citation type="submission" date="2020-05" db="EMBL/GenBank/DDBJ databases">
        <title>Electrophorus electricus (electric eel) genome, fEleEle1, primary haplotype.</title>
        <authorList>
            <person name="Myers G."/>
            <person name="Meyer A."/>
            <person name="Fedrigo O."/>
            <person name="Formenti G."/>
            <person name="Rhie A."/>
            <person name="Tracey A."/>
            <person name="Sims Y."/>
            <person name="Jarvis E.D."/>
        </authorList>
    </citation>
    <scope>NUCLEOTIDE SEQUENCE [LARGE SCALE GENOMIC DNA]</scope>
</reference>
<dbReference type="Proteomes" id="UP000314983">
    <property type="component" value="Chromosome 5"/>
</dbReference>
<dbReference type="PANTHER" id="PTHR21063:SF4">
    <property type="entry name" value="CD48 ANTIGEN-RELATED"/>
    <property type="match status" value="1"/>
</dbReference>
<evidence type="ECO:0000259" key="2">
    <source>
        <dbReference type="PROSITE" id="PS50835"/>
    </source>
</evidence>
<proteinExistence type="predicted"/>
<dbReference type="GeneTree" id="ENSGT01050000244806"/>
<reference evidence="4" key="2">
    <citation type="journal article" date="2017" name="Sci. Adv.">
        <title>A tail of two voltages: Proteomic comparison of the three electric organs of the electric eel.</title>
        <authorList>
            <person name="Traeger L.L."/>
            <person name="Sabat G."/>
            <person name="Barrett-Wilt G.A."/>
            <person name="Wells G.B."/>
            <person name="Sussman M.R."/>
        </authorList>
    </citation>
    <scope>NUCLEOTIDE SEQUENCE [LARGE SCALE GENOMIC DNA]</scope>
</reference>
<name>A0A4W4EK67_ELEEL</name>
<reference evidence="4" key="1">
    <citation type="journal article" date="2014" name="Science">
        <title>Nonhuman genetics. Genomic basis for the convergent evolution of electric organs.</title>
        <authorList>
            <person name="Gallant J.R."/>
            <person name="Traeger L.L."/>
            <person name="Volkening J.D."/>
            <person name="Moffett H."/>
            <person name="Chen P.H."/>
            <person name="Novina C.D."/>
            <person name="Phillips G.N.Jr."/>
            <person name="Anand R."/>
            <person name="Wells G.B."/>
            <person name="Pinch M."/>
            <person name="Guth R."/>
            <person name="Unguez G.A."/>
            <person name="Albert J.S."/>
            <person name="Zakon H.H."/>
            <person name="Samanta M.P."/>
            <person name="Sussman M.R."/>
        </authorList>
    </citation>
    <scope>NUCLEOTIDE SEQUENCE [LARGE SCALE GENOMIC DNA]</scope>
</reference>
<keyword evidence="1" id="KW-1133">Transmembrane helix</keyword>
<evidence type="ECO:0000313" key="3">
    <source>
        <dbReference type="Ensembl" id="ENSEEEP00000011799.2"/>
    </source>
</evidence>
<dbReference type="InterPro" id="IPR007110">
    <property type="entry name" value="Ig-like_dom"/>
</dbReference>
<dbReference type="OMA" id="NTRNTHS"/>
<reference evidence="3" key="4">
    <citation type="submission" date="2025-08" db="UniProtKB">
        <authorList>
            <consortium name="Ensembl"/>
        </authorList>
    </citation>
    <scope>IDENTIFICATION</scope>
</reference>
<feature type="transmembrane region" description="Helical" evidence="1">
    <location>
        <begin position="206"/>
        <end position="223"/>
    </location>
</feature>
<feature type="domain" description="Ig-like" evidence="2">
    <location>
        <begin position="115"/>
        <end position="200"/>
    </location>
</feature>
<dbReference type="Pfam" id="PF13895">
    <property type="entry name" value="Ig_2"/>
    <property type="match status" value="1"/>
</dbReference>
<reference evidence="3" key="5">
    <citation type="submission" date="2025-09" db="UniProtKB">
        <authorList>
            <consortium name="Ensembl"/>
        </authorList>
    </citation>
    <scope>IDENTIFICATION</scope>
</reference>
<dbReference type="InterPro" id="IPR036179">
    <property type="entry name" value="Ig-like_dom_sf"/>
</dbReference>
<accession>A0A4W4EK67</accession>
<dbReference type="PROSITE" id="PS50835">
    <property type="entry name" value="IG_LIKE"/>
    <property type="match status" value="1"/>
</dbReference>
<keyword evidence="1" id="KW-0812">Transmembrane</keyword>
<dbReference type="STRING" id="8005.ENSEEEP00000011799"/>
<dbReference type="CDD" id="cd00096">
    <property type="entry name" value="Ig"/>
    <property type="match status" value="1"/>
</dbReference>